<organism evidence="5 6">
    <name type="scientific">Telluria antibiotica</name>
    <dbReference type="NCBI Taxonomy" id="2717319"/>
    <lineage>
        <taxon>Bacteria</taxon>
        <taxon>Pseudomonadati</taxon>
        <taxon>Pseudomonadota</taxon>
        <taxon>Betaproteobacteria</taxon>
        <taxon>Burkholderiales</taxon>
        <taxon>Oxalobacteraceae</taxon>
        <taxon>Telluria group</taxon>
        <taxon>Telluria</taxon>
    </lineage>
</organism>
<dbReference type="PROSITE" id="PS50995">
    <property type="entry name" value="HTH_MARR_2"/>
    <property type="match status" value="1"/>
</dbReference>
<gene>
    <name evidence="5" type="ORF">HAV22_25215</name>
</gene>
<evidence type="ECO:0000313" key="6">
    <source>
        <dbReference type="Proteomes" id="UP000716322"/>
    </source>
</evidence>
<proteinExistence type="predicted"/>
<sequence length="155" mass="16898">MAQHAGTELDNLIGGGLGHLVNGVRNAIFAALERELAPLELTSAQFIVIIAAMRGRARTVNEFCEFAGIDAGPMSRLLDRLEAKDIVRRTRGSVDRRQVNVELTSKGSALYPQVMDIIARVNRQFLGGFSPAEATQLQVFLQRLLANCDAALPPR</sequence>
<dbReference type="RefSeq" id="WP_166863022.1">
    <property type="nucleotide sequence ID" value="NZ_JAAQOM010000018.1"/>
</dbReference>
<evidence type="ECO:0000256" key="1">
    <source>
        <dbReference type="ARBA" id="ARBA00023015"/>
    </source>
</evidence>
<keyword evidence="6" id="KW-1185">Reference proteome</keyword>
<dbReference type="InterPro" id="IPR036388">
    <property type="entry name" value="WH-like_DNA-bd_sf"/>
</dbReference>
<keyword evidence="2" id="KW-0238">DNA-binding</keyword>
<dbReference type="SUPFAM" id="SSF46785">
    <property type="entry name" value="Winged helix' DNA-binding domain"/>
    <property type="match status" value="1"/>
</dbReference>
<comment type="caution">
    <text evidence="5">The sequence shown here is derived from an EMBL/GenBank/DDBJ whole genome shotgun (WGS) entry which is preliminary data.</text>
</comment>
<dbReference type="InterPro" id="IPR000835">
    <property type="entry name" value="HTH_MarR-typ"/>
</dbReference>
<keyword evidence="3" id="KW-0804">Transcription</keyword>
<name>A0ABX0PKF9_9BURK</name>
<evidence type="ECO:0000256" key="2">
    <source>
        <dbReference type="ARBA" id="ARBA00023125"/>
    </source>
</evidence>
<evidence type="ECO:0000313" key="5">
    <source>
        <dbReference type="EMBL" id="NIA56928.1"/>
    </source>
</evidence>
<dbReference type="Gene3D" id="1.10.10.10">
    <property type="entry name" value="Winged helix-like DNA-binding domain superfamily/Winged helix DNA-binding domain"/>
    <property type="match status" value="1"/>
</dbReference>
<accession>A0ABX0PKF9</accession>
<dbReference type="SMART" id="SM00347">
    <property type="entry name" value="HTH_MARR"/>
    <property type="match status" value="1"/>
</dbReference>
<keyword evidence="1" id="KW-0805">Transcription regulation</keyword>
<evidence type="ECO:0000256" key="3">
    <source>
        <dbReference type="ARBA" id="ARBA00023163"/>
    </source>
</evidence>
<evidence type="ECO:0000259" key="4">
    <source>
        <dbReference type="PROSITE" id="PS50995"/>
    </source>
</evidence>
<reference evidence="5 6" key="1">
    <citation type="submission" date="2020-03" db="EMBL/GenBank/DDBJ databases">
        <title>Genome sequence of strain Massilia sp. TW-1.</title>
        <authorList>
            <person name="Chaudhary D.K."/>
        </authorList>
    </citation>
    <scope>NUCLEOTIDE SEQUENCE [LARGE SCALE GENOMIC DNA]</scope>
    <source>
        <strain evidence="5 6">TW-1</strain>
    </source>
</reference>
<feature type="domain" description="HTH marR-type" evidence="4">
    <location>
        <begin position="14"/>
        <end position="146"/>
    </location>
</feature>
<protein>
    <submittedName>
        <fullName evidence="5">MarR family transcriptional regulator</fullName>
    </submittedName>
</protein>
<dbReference type="PANTHER" id="PTHR42756">
    <property type="entry name" value="TRANSCRIPTIONAL REGULATOR, MARR"/>
    <property type="match status" value="1"/>
</dbReference>
<dbReference type="EMBL" id="JAAQOM010000018">
    <property type="protein sequence ID" value="NIA56928.1"/>
    <property type="molecule type" value="Genomic_DNA"/>
</dbReference>
<dbReference type="Proteomes" id="UP000716322">
    <property type="component" value="Unassembled WGS sequence"/>
</dbReference>
<dbReference type="Pfam" id="PF12802">
    <property type="entry name" value="MarR_2"/>
    <property type="match status" value="1"/>
</dbReference>
<dbReference type="PRINTS" id="PR00598">
    <property type="entry name" value="HTHMARR"/>
</dbReference>
<dbReference type="PANTHER" id="PTHR42756:SF1">
    <property type="entry name" value="TRANSCRIPTIONAL REPRESSOR OF EMRAB OPERON"/>
    <property type="match status" value="1"/>
</dbReference>
<dbReference type="InterPro" id="IPR036390">
    <property type="entry name" value="WH_DNA-bd_sf"/>
</dbReference>